<protein>
    <submittedName>
        <fullName evidence="4">GNAT family N-acetyltransferase</fullName>
    </submittedName>
</protein>
<keyword evidence="5" id="KW-1185">Reference proteome</keyword>
<organism evidence="4 5">
    <name type="scientific">Deinococcus arenae</name>
    <dbReference type="NCBI Taxonomy" id="1452751"/>
    <lineage>
        <taxon>Bacteria</taxon>
        <taxon>Thermotogati</taxon>
        <taxon>Deinococcota</taxon>
        <taxon>Deinococci</taxon>
        <taxon>Deinococcales</taxon>
        <taxon>Deinococcaceae</taxon>
        <taxon>Deinococcus</taxon>
    </lineage>
</organism>
<dbReference type="AlphaFoldDB" id="A0A8H9L9H8"/>
<name>A0A8H9L9H8_9DEIO</name>
<dbReference type="Gene3D" id="3.40.630.30">
    <property type="match status" value="1"/>
</dbReference>
<dbReference type="RefSeq" id="WP_229781223.1">
    <property type="nucleotide sequence ID" value="NZ_BMQG01000008.1"/>
</dbReference>
<evidence type="ECO:0000256" key="1">
    <source>
        <dbReference type="ARBA" id="ARBA00022679"/>
    </source>
</evidence>
<comment type="caution">
    <text evidence="4">The sequence shown here is derived from an EMBL/GenBank/DDBJ whole genome shotgun (WGS) entry which is preliminary data.</text>
</comment>
<dbReference type="Proteomes" id="UP000600547">
    <property type="component" value="Unassembled WGS sequence"/>
</dbReference>
<sequence>MNAAPVTPPTFTVRPATDADHAALAELMTAVNPRHPLSVTALEHHLHSLRTHPLGLHVALWVADRAGEVLGVASAMQFGGMFHPDRYHAEVGVHPRHQRQGVGAALAGTLSAHLEARGAREVLAGAYEDDPRSLHFLETRGFTEVMRFFDNVLDMAEFDVDAWAARAPAPAGVRIVSYADLSAELGEDAARDAYYRGYLAARADVPRAAPATPVSPEDFRQRLASPRFLPRGTLLAVTPGGAVAALSELEQEDDQPGRLNTGLTGTHRDWRRRGLALALKVAALRVARDLGAREVWTGNATTNRPMLLLNERLGFRPRVAWVEMRRGGLTE</sequence>
<dbReference type="InterPro" id="IPR050832">
    <property type="entry name" value="Bact_Acetyltransf"/>
</dbReference>
<dbReference type="GO" id="GO:0016747">
    <property type="term" value="F:acyltransferase activity, transferring groups other than amino-acyl groups"/>
    <property type="evidence" value="ECO:0007669"/>
    <property type="project" value="InterPro"/>
</dbReference>
<gene>
    <name evidence="4" type="ORF">GCM10008956_25420</name>
</gene>
<evidence type="ECO:0000313" key="4">
    <source>
        <dbReference type="EMBL" id="GGM48153.1"/>
    </source>
</evidence>
<dbReference type="PANTHER" id="PTHR43877:SF6">
    <property type="entry name" value="GCN5-RELATED N-ACETYLTRANSFERASE"/>
    <property type="match status" value="1"/>
</dbReference>
<dbReference type="PANTHER" id="PTHR43877">
    <property type="entry name" value="AMINOALKYLPHOSPHONATE N-ACETYLTRANSFERASE-RELATED-RELATED"/>
    <property type="match status" value="1"/>
</dbReference>
<evidence type="ECO:0000256" key="2">
    <source>
        <dbReference type="ARBA" id="ARBA00023315"/>
    </source>
</evidence>
<dbReference type="SUPFAM" id="SSF55729">
    <property type="entry name" value="Acyl-CoA N-acyltransferases (Nat)"/>
    <property type="match status" value="2"/>
</dbReference>
<proteinExistence type="predicted"/>
<feature type="domain" description="N-acetyltransferase" evidence="3">
    <location>
        <begin position="176"/>
        <end position="331"/>
    </location>
</feature>
<evidence type="ECO:0000259" key="3">
    <source>
        <dbReference type="PROSITE" id="PS51186"/>
    </source>
</evidence>
<feature type="domain" description="N-acetyltransferase" evidence="3">
    <location>
        <begin position="11"/>
        <end position="170"/>
    </location>
</feature>
<dbReference type="InterPro" id="IPR000182">
    <property type="entry name" value="GNAT_dom"/>
</dbReference>
<dbReference type="PROSITE" id="PS51186">
    <property type="entry name" value="GNAT"/>
    <property type="match status" value="2"/>
</dbReference>
<keyword evidence="2" id="KW-0012">Acyltransferase</keyword>
<dbReference type="CDD" id="cd04301">
    <property type="entry name" value="NAT_SF"/>
    <property type="match status" value="1"/>
</dbReference>
<dbReference type="Pfam" id="PF00583">
    <property type="entry name" value="Acetyltransf_1"/>
    <property type="match status" value="2"/>
</dbReference>
<evidence type="ECO:0000313" key="5">
    <source>
        <dbReference type="Proteomes" id="UP000600547"/>
    </source>
</evidence>
<dbReference type="InterPro" id="IPR016181">
    <property type="entry name" value="Acyl_CoA_acyltransferase"/>
</dbReference>
<dbReference type="EMBL" id="BMQG01000008">
    <property type="protein sequence ID" value="GGM48153.1"/>
    <property type="molecule type" value="Genomic_DNA"/>
</dbReference>
<reference evidence="5" key="1">
    <citation type="journal article" date="2019" name="Int. J. Syst. Evol. Microbiol.">
        <title>The Global Catalogue of Microorganisms (GCM) 10K type strain sequencing project: providing services to taxonomists for standard genome sequencing and annotation.</title>
        <authorList>
            <consortium name="The Broad Institute Genomics Platform"/>
            <consortium name="The Broad Institute Genome Sequencing Center for Infectious Disease"/>
            <person name="Wu L."/>
            <person name="Ma J."/>
        </authorList>
    </citation>
    <scope>NUCLEOTIDE SEQUENCE [LARGE SCALE GENOMIC DNA]</scope>
    <source>
        <strain evidence="5">JCM 31047</strain>
    </source>
</reference>
<accession>A0A8H9L9H8</accession>
<keyword evidence="1 4" id="KW-0808">Transferase</keyword>